<dbReference type="SUPFAM" id="SSF56796">
    <property type="entry name" value="Dehydroquinate synthase-like"/>
    <property type="match status" value="1"/>
</dbReference>
<gene>
    <name evidence="4" type="ORF">K1720_10465</name>
</gene>
<dbReference type="PANTHER" id="PTHR11496">
    <property type="entry name" value="ALCOHOL DEHYDROGENASE"/>
    <property type="match status" value="1"/>
</dbReference>
<evidence type="ECO:0000259" key="3">
    <source>
        <dbReference type="Pfam" id="PF25137"/>
    </source>
</evidence>
<feature type="domain" description="Fe-containing alcohol dehydrogenase-like C-terminal" evidence="3">
    <location>
        <begin position="193"/>
        <end position="377"/>
    </location>
</feature>
<name>A0A9E7MAZ2_9EURY</name>
<feature type="domain" description="Alcohol dehydrogenase iron-type/glycerol dehydrogenase GldA" evidence="2">
    <location>
        <begin position="8"/>
        <end position="179"/>
    </location>
</feature>
<dbReference type="PANTHER" id="PTHR11496:SF83">
    <property type="entry name" value="HYDROXYACID-OXOACID TRANSHYDROGENASE, MITOCHONDRIAL"/>
    <property type="match status" value="1"/>
</dbReference>
<dbReference type="Pfam" id="PF00465">
    <property type="entry name" value="Fe-ADH"/>
    <property type="match status" value="1"/>
</dbReference>
<dbReference type="Pfam" id="PF25137">
    <property type="entry name" value="ADH_Fe_C"/>
    <property type="match status" value="1"/>
</dbReference>
<reference evidence="4 5" key="1">
    <citation type="submission" date="2021-08" db="EMBL/GenBank/DDBJ databases">
        <title>Thermococcus onnuriiensis IOH2.</title>
        <authorList>
            <person name="Park Y.-J."/>
        </authorList>
    </citation>
    <scope>NUCLEOTIDE SEQUENCE [LARGE SCALE GENOMIC DNA]</scope>
    <source>
        <strain evidence="4 5">IOH2</strain>
    </source>
</reference>
<evidence type="ECO:0000256" key="1">
    <source>
        <dbReference type="ARBA" id="ARBA00023002"/>
    </source>
</evidence>
<accession>A0A9E7MAZ2</accession>
<dbReference type="FunFam" id="3.40.50.1970:FF:000003">
    <property type="entry name" value="Alcohol dehydrogenase, iron-containing"/>
    <property type="match status" value="1"/>
</dbReference>
<dbReference type="InterPro" id="IPR001670">
    <property type="entry name" value="ADH_Fe/GldA"/>
</dbReference>
<protein>
    <submittedName>
        <fullName evidence="4">Iron-containing alcohol dehydrogenase</fullName>
        <ecNumber evidence="4">1.1.1.1</ecNumber>
    </submittedName>
</protein>
<keyword evidence="1 4" id="KW-0560">Oxidoreductase</keyword>
<dbReference type="InterPro" id="IPR056798">
    <property type="entry name" value="ADH_Fe_C"/>
</dbReference>
<dbReference type="FunFam" id="1.20.1090.10:FF:000001">
    <property type="entry name" value="Aldehyde-alcohol dehydrogenase"/>
    <property type="match status" value="1"/>
</dbReference>
<evidence type="ECO:0000313" key="4">
    <source>
        <dbReference type="EMBL" id="USG99887.1"/>
    </source>
</evidence>
<dbReference type="RefSeq" id="WP_251949157.1">
    <property type="nucleotide sequence ID" value="NZ_CP080572.1"/>
</dbReference>
<dbReference type="GeneID" id="72778777"/>
<dbReference type="Gene3D" id="1.20.1090.10">
    <property type="entry name" value="Dehydroquinate synthase-like - alpha domain"/>
    <property type="match status" value="1"/>
</dbReference>
<dbReference type="Proteomes" id="UP001056425">
    <property type="component" value="Chromosome"/>
</dbReference>
<dbReference type="Gene3D" id="3.40.50.1970">
    <property type="match status" value="1"/>
</dbReference>
<dbReference type="EMBL" id="CP080572">
    <property type="protein sequence ID" value="USG99887.1"/>
    <property type="molecule type" value="Genomic_DNA"/>
</dbReference>
<proteinExistence type="predicted"/>
<organism evidence="4 5">
    <name type="scientific">Thermococcus argininiproducens</name>
    <dbReference type="NCBI Taxonomy" id="2866384"/>
    <lineage>
        <taxon>Archaea</taxon>
        <taxon>Methanobacteriati</taxon>
        <taxon>Methanobacteriota</taxon>
        <taxon>Thermococci</taxon>
        <taxon>Thermococcales</taxon>
        <taxon>Thermococcaceae</taxon>
        <taxon>Thermococcus</taxon>
    </lineage>
</organism>
<dbReference type="AlphaFoldDB" id="A0A9E7MAZ2"/>
<dbReference type="InterPro" id="IPR039697">
    <property type="entry name" value="Alcohol_dehydrogenase_Fe"/>
</dbReference>
<dbReference type="GO" id="GO:0046872">
    <property type="term" value="F:metal ion binding"/>
    <property type="evidence" value="ECO:0007669"/>
    <property type="project" value="InterPro"/>
</dbReference>
<dbReference type="EC" id="1.1.1.1" evidence="4"/>
<keyword evidence="5" id="KW-1185">Reference proteome</keyword>
<dbReference type="KEGG" id="thei:K1720_10465"/>
<dbReference type="GO" id="GO:0004022">
    <property type="term" value="F:alcohol dehydrogenase (NAD+) activity"/>
    <property type="evidence" value="ECO:0007669"/>
    <property type="project" value="UniProtKB-EC"/>
</dbReference>
<evidence type="ECO:0000259" key="2">
    <source>
        <dbReference type="Pfam" id="PF00465"/>
    </source>
</evidence>
<sequence>MKFFGLKTRIIIGEDSLRYVQSIARNYEKVMILSSKSMRIHGFLNEVMDYVEEAGAEVDAIEGLPAEPDYEDVEELIPRVRAFSPDLLIALGGGSVIDITKAVKVFYDAPEVSFEEVAFFSRFTKPVKVIPKLKTPLVAIPSTSGAGSEVSAASVLRKDGVKYNLVSYEIAPEYAILDPRLPRTMPEEVARNSGLDVLVHGIEAYTTKVATPFSDAMAIRAIKTVFKWLPLSVKGDEKAREKIHYAATMAGIAFLNARLGICHSMSHKAAWIAPHGLLNAIFLPYVIEFNMKSEYARRKYTEIAKEVGFNTAEELVEVMKEFNEMLGVPKLSDIVNEDIFLLKLAEMTDMAYADPLVTFNPVEPSVDDIKELYRKAYYAE</sequence>
<evidence type="ECO:0000313" key="5">
    <source>
        <dbReference type="Proteomes" id="UP001056425"/>
    </source>
</evidence>